<sequence length="282" mass="32721">MEMIQFVIPSYQRVGAVSALDMFPTDYEPHIIVREHEEKAYYDAYGSRAKIITIPDDVNGIAGTRKAITDMYAGQRIWMIDDDTTIRMSSIRKRDDKRRVDKINQLTREQFYELIQYVEDAMDCGYYHGHARLPIFKITSSWGNYRENSYGFTNTWYDLGKLTTEQIGYGKIDLCEDMYAFLNLINQGYPHLALFKYLVVSGKAQAPGGCSSIRSNSKHNRALEQINREFPEQARWKTSNIEKRKSLGEEDEPLKVLRMCVSRKEKSEAFHKFNAIHPIAVD</sequence>
<dbReference type="Proteomes" id="UP000252326">
    <property type="component" value="Segment"/>
</dbReference>
<proteinExistence type="predicted"/>
<name>A0A2Z5H3G4_9CAUD</name>
<reference evidence="2 3" key="1">
    <citation type="submission" date="2018-05" db="EMBL/GenBank/DDBJ databases">
        <title>Lytic bacteriophages against multidrug-resistant E. faecalis, S. aureus and E. coli strains isolated from orthopedic infections.</title>
        <authorList>
            <person name="Barros J."/>
            <person name="Melo L.D.R."/>
            <person name="Poeta P."/>
            <person name="Igrejas G."/>
            <person name="Ferraz M.P."/>
            <person name="Azeredo J."/>
            <person name="Monteiro F.J."/>
        </authorList>
    </citation>
    <scope>NUCLEOTIDE SEQUENCE [LARGE SCALE GENOMIC DNA]</scope>
</reference>
<feature type="domain" description="TET-Associated Glycosyltransferase" evidence="1">
    <location>
        <begin position="7"/>
        <end position="204"/>
    </location>
</feature>
<protein>
    <submittedName>
        <fullName evidence="2">Beta-glucosyl-HMC-alpha-glucosyl-transferase</fullName>
    </submittedName>
</protein>
<evidence type="ECO:0000313" key="3">
    <source>
        <dbReference type="Proteomes" id="UP000252326"/>
    </source>
</evidence>
<dbReference type="EMBL" id="MH355584">
    <property type="protein sequence ID" value="AXC34032.1"/>
    <property type="molecule type" value="Genomic_DNA"/>
</dbReference>
<evidence type="ECO:0000259" key="1">
    <source>
        <dbReference type="Pfam" id="PF20691"/>
    </source>
</evidence>
<dbReference type="GO" id="GO:0016740">
    <property type="term" value="F:transferase activity"/>
    <property type="evidence" value="ECO:0007669"/>
    <property type="project" value="UniProtKB-KW"/>
</dbReference>
<dbReference type="InterPro" id="IPR049100">
    <property type="entry name" value="TAGT"/>
</dbReference>
<organism evidence="2 3">
    <name type="scientific">Escherichia phage vB_EcoM_JB75</name>
    <dbReference type="NCBI Taxonomy" id="2234085"/>
    <lineage>
        <taxon>Viruses</taxon>
        <taxon>Duplodnaviria</taxon>
        <taxon>Heunggongvirae</taxon>
        <taxon>Uroviricota</taxon>
        <taxon>Caudoviricetes</taxon>
        <taxon>Pantevenvirales</taxon>
        <taxon>Straboviridae</taxon>
        <taxon>Tevenvirinae</taxon>
        <taxon>Tequatrovirus</taxon>
        <taxon>Tequatrovirus ecombl75</taxon>
    </lineage>
</organism>
<evidence type="ECO:0000313" key="2">
    <source>
        <dbReference type="EMBL" id="AXC34032.1"/>
    </source>
</evidence>
<gene>
    <name evidence="2" type="ORF">JB75_0228</name>
</gene>
<keyword evidence="2" id="KW-0808">Transferase</keyword>
<dbReference type="Pfam" id="PF20691">
    <property type="entry name" value="TAGT"/>
    <property type="match status" value="1"/>
</dbReference>
<accession>A0A2Z5H3G4</accession>